<dbReference type="Pfam" id="PF10342">
    <property type="entry name" value="Kre9_KNH"/>
    <property type="match status" value="1"/>
</dbReference>
<keyword evidence="5" id="KW-1185">Reference proteome</keyword>
<comment type="caution">
    <text evidence="4">The sequence shown here is derived from an EMBL/GenBank/DDBJ whole genome shotgun (WGS) entry which is preliminary data.</text>
</comment>
<accession>A0A9P8BMF9</accession>
<dbReference type="OrthoDB" id="2413528at2759"/>
<dbReference type="InterPro" id="IPR018466">
    <property type="entry name" value="Kre9/Knh1-like_N"/>
</dbReference>
<feature type="domain" description="Yeast cell wall synthesis Kre9/Knh1-like N-terminal" evidence="3">
    <location>
        <begin position="30"/>
        <end position="108"/>
    </location>
</feature>
<protein>
    <recommendedName>
        <fullName evidence="3">Yeast cell wall synthesis Kre9/Knh1-like N-terminal domain-containing protein</fullName>
    </recommendedName>
</protein>
<evidence type="ECO:0000313" key="5">
    <source>
        <dbReference type="Proteomes" id="UP000707451"/>
    </source>
</evidence>
<keyword evidence="2" id="KW-0812">Transmembrane</keyword>
<proteinExistence type="predicted"/>
<evidence type="ECO:0000259" key="3">
    <source>
        <dbReference type="Pfam" id="PF10342"/>
    </source>
</evidence>
<gene>
    <name evidence="4" type="ORF">KI688_007503</name>
</gene>
<reference evidence="4" key="1">
    <citation type="submission" date="2021-06" db="EMBL/GenBank/DDBJ databases">
        <title>Genome Sequence of Mortierella hyaline Strain SCG-10, a Cold-Adapted, Nitrate-Reducing Fungus Isolated from Soil in Minnesota, USA.</title>
        <authorList>
            <person name="Aldossari N."/>
        </authorList>
    </citation>
    <scope>NUCLEOTIDE SEQUENCE</scope>
    <source>
        <strain evidence="4">SCG-10</strain>
    </source>
</reference>
<sequence length="190" mass="18843">MEDEIMGISEPEIGGAAVAQVATQAYPTAPVAGTVWNAGAAVTVQWKLGSPAPTAGLTVTLFKGDPAHQTKVIDLGTGAVGATSLKATLPKDLTSDWYSVRIGADSYSHYFLIKGTGPTPTAPAPTGVTASTSSVAVPSVTNSNSTVKPTTATTATVTPVATVNKSAAGYLSAAPVAMAAVAAAVVALVF</sequence>
<dbReference type="AlphaFoldDB" id="A0A9P8BMF9"/>
<name>A0A9P8BMF9_9FUNG</name>
<evidence type="ECO:0000256" key="1">
    <source>
        <dbReference type="ARBA" id="ARBA00022729"/>
    </source>
</evidence>
<evidence type="ECO:0000313" key="4">
    <source>
        <dbReference type="EMBL" id="KAG9061165.1"/>
    </source>
</evidence>
<organism evidence="4 5">
    <name type="scientific">Linnemannia hyalina</name>
    <dbReference type="NCBI Taxonomy" id="64524"/>
    <lineage>
        <taxon>Eukaryota</taxon>
        <taxon>Fungi</taxon>
        <taxon>Fungi incertae sedis</taxon>
        <taxon>Mucoromycota</taxon>
        <taxon>Mortierellomycotina</taxon>
        <taxon>Mortierellomycetes</taxon>
        <taxon>Mortierellales</taxon>
        <taxon>Mortierellaceae</taxon>
        <taxon>Linnemannia</taxon>
    </lineage>
</organism>
<dbReference type="EMBL" id="JAHRHY010000025">
    <property type="protein sequence ID" value="KAG9061165.1"/>
    <property type="molecule type" value="Genomic_DNA"/>
</dbReference>
<keyword evidence="2" id="KW-1133">Transmembrane helix</keyword>
<feature type="transmembrane region" description="Helical" evidence="2">
    <location>
        <begin position="167"/>
        <end position="189"/>
    </location>
</feature>
<evidence type="ECO:0000256" key="2">
    <source>
        <dbReference type="SAM" id="Phobius"/>
    </source>
</evidence>
<keyword evidence="2" id="KW-0472">Membrane</keyword>
<keyword evidence="1" id="KW-0732">Signal</keyword>
<dbReference type="Proteomes" id="UP000707451">
    <property type="component" value="Unassembled WGS sequence"/>
</dbReference>